<feature type="transmembrane region" description="Helical" evidence="1">
    <location>
        <begin position="29"/>
        <end position="54"/>
    </location>
</feature>
<name>A0ABU1WI69_9BURK</name>
<reference evidence="2 3" key="1">
    <citation type="submission" date="2023-07" db="EMBL/GenBank/DDBJ databases">
        <title>Sorghum-associated microbial communities from plants grown in Nebraska, USA.</title>
        <authorList>
            <person name="Schachtman D."/>
        </authorList>
    </citation>
    <scope>NUCLEOTIDE SEQUENCE [LARGE SCALE GENOMIC DNA]</scope>
    <source>
        <strain evidence="2 3">4249</strain>
    </source>
</reference>
<dbReference type="Proteomes" id="UP001265700">
    <property type="component" value="Unassembled WGS sequence"/>
</dbReference>
<evidence type="ECO:0000313" key="3">
    <source>
        <dbReference type="Proteomes" id="UP001265700"/>
    </source>
</evidence>
<sequence>MKSLALGLLLLAALVYAVATLLEPRHGAWGYVAAAAEAAMIGALADWFAVVALFRHPLGLPIPHTAIIVANKDRLGAQLARFLGEHFLTAEHVQRALARWDMAGDLGRWLCRLESAQQVGRWLQQATPALLDALDQTPARQWVARIAQRMLREADLAVLSGQALAALTVHGHHQQWLDGLLRQLATWAEQESVQERLTDAIALELKQLKYVGLDQMAARLATRKLVAALTRTLSDVAADPAHELRHRFDDWMQASIERLQTDAEWRAKVAGWRDAWLEQPGWAVPIDAWWHDFMGTLREDAARPDSPLADRIAAVVQSTGQQLVNDAKLRDWLNLQAQAALLHLLDASRDTLVAFVTQRVEAWDAHDMSQVLENHIGRDLQFIRINGTLVGALVGLVLHALTQMALGFPVVQGLMQP</sequence>
<keyword evidence="1" id="KW-1133">Transmembrane helix</keyword>
<dbReference type="RefSeq" id="WP_310311487.1">
    <property type="nucleotide sequence ID" value="NZ_JAVDWU010000001.1"/>
</dbReference>
<accession>A0ABU1WI69</accession>
<proteinExistence type="predicted"/>
<keyword evidence="1" id="KW-0812">Transmembrane</keyword>
<organism evidence="2 3">
    <name type="scientific">Hydrogenophaga palleronii</name>
    <dbReference type="NCBI Taxonomy" id="65655"/>
    <lineage>
        <taxon>Bacteria</taxon>
        <taxon>Pseudomonadati</taxon>
        <taxon>Pseudomonadota</taxon>
        <taxon>Betaproteobacteria</taxon>
        <taxon>Burkholderiales</taxon>
        <taxon>Comamonadaceae</taxon>
        <taxon>Hydrogenophaga</taxon>
    </lineage>
</organism>
<keyword evidence="1" id="KW-0472">Membrane</keyword>
<dbReference type="Pfam" id="PF04286">
    <property type="entry name" value="DUF445"/>
    <property type="match status" value="1"/>
</dbReference>
<gene>
    <name evidence="2" type="ORF">J2W49_000610</name>
</gene>
<protein>
    <submittedName>
        <fullName evidence="2">Uncharacterized membrane-anchored protein YjiN (DUF445 family)</fullName>
    </submittedName>
</protein>
<evidence type="ECO:0000313" key="2">
    <source>
        <dbReference type="EMBL" id="MDR7148682.1"/>
    </source>
</evidence>
<keyword evidence="3" id="KW-1185">Reference proteome</keyword>
<dbReference type="PANTHER" id="PTHR38442:SF1">
    <property type="entry name" value="INNER MEMBRANE PROTEIN"/>
    <property type="match status" value="1"/>
</dbReference>
<evidence type="ECO:0000256" key="1">
    <source>
        <dbReference type="SAM" id="Phobius"/>
    </source>
</evidence>
<dbReference type="InterPro" id="IPR007383">
    <property type="entry name" value="DUF445"/>
</dbReference>
<comment type="caution">
    <text evidence="2">The sequence shown here is derived from an EMBL/GenBank/DDBJ whole genome shotgun (WGS) entry which is preliminary data.</text>
</comment>
<dbReference type="PANTHER" id="PTHR38442">
    <property type="entry name" value="INNER MEMBRANE PROTEIN-RELATED"/>
    <property type="match status" value="1"/>
</dbReference>
<dbReference type="EMBL" id="JAVDWU010000001">
    <property type="protein sequence ID" value="MDR7148682.1"/>
    <property type="molecule type" value="Genomic_DNA"/>
</dbReference>